<dbReference type="GO" id="GO:0006351">
    <property type="term" value="P:DNA-templated transcription"/>
    <property type="evidence" value="ECO:0007669"/>
    <property type="project" value="TreeGrafter"/>
</dbReference>
<evidence type="ECO:0000256" key="1">
    <source>
        <dbReference type="ARBA" id="ARBA00009437"/>
    </source>
</evidence>
<dbReference type="OrthoDB" id="7328368at2"/>
<dbReference type="Gene3D" id="3.40.190.10">
    <property type="entry name" value="Periplasmic binding protein-like II"/>
    <property type="match status" value="2"/>
</dbReference>
<dbReference type="PANTHER" id="PTHR30537:SF26">
    <property type="entry name" value="GLYCINE CLEAVAGE SYSTEM TRANSCRIPTIONAL ACTIVATOR"/>
    <property type="match status" value="1"/>
</dbReference>
<keyword evidence="7" id="KW-1185">Reference proteome</keyword>
<accession>A0A916TN24</accession>
<dbReference type="RefSeq" id="WP_150497315.1">
    <property type="nucleotide sequence ID" value="NZ_BMFA01000010.1"/>
</dbReference>
<dbReference type="SUPFAM" id="SSF53850">
    <property type="entry name" value="Periplasmic binding protein-like II"/>
    <property type="match status" value="1"/>
</dbReference>
<dbReference type="Gene3D" id="1.10.10.10">
    <property type="entry name" value="Winged helix-like DNA-binding domain superfamily/Winged helix DNA-binding domain"/>
    <property type="match status" value="1"/>
</dbReference>
<keyword evidence="2" id="KW-0805">Transcription regulation</keyword>
<comment type="caution">
    <text evidence="6">The sequence shown here is derived from an EMBL/GenBank/DDBJ whole genome shotgun (WGS) entry which is preliminary data.</text>
</comment>
<reference evidence="6" key="2">
    <citation type="submission" date="2020-09" db="EMBL/GenBank/DDBJ databases">
        <authorList>
            <person name="Sun Q."/>
            <person name="Zhou Y."/>
        </authorList>
    </citation>
    <scope>NUCLEOTIDE SEQUENCE</scope>
    <source>
        <strain evidence="6">CGMCC 1.12426</strain>
    </source>
</reference>
<dbReference type="InterPro" id="IPR036390">
    <property type="entry name" value="WH_DNA-bd_sf"/>
</dbReference>
<dbReference type="InterPro" id="IPR036388">
    <property type="entry name" value="WH-like_DNA-bd_sf"/>
</dbReference>
<dbReference type="GO" id="GO:0003700">
    <property type="term" value="F:DNA-binding transcription factor activity"/>
    <property type="evidence" value="ECO:0007669"/>
    <property type="project" value="InterPro"/>
</dbReference>
<protein>
    <submittedName>
        <fullName evidence="6">LysR family transcriptional regulator</fullName>
    </submittedName>
</protein>
<feature type="domain" description="HTH lysR-type" evidence="5">
    <location>
        <begin position="7"/>
        <end position="64"/>
    </location>
</feature>
<evidence type="ECO:0000256" key="2">
    <source>
        <dbReference type="ARBA" id="ARBA00023015"/>
    </source>
</evidence>
<evidence type="ECO:0000256" key="3">
    <source>
        <dbReference type="ARBA" id="ARBA00023125"/>
    </source>
</evidence>
<dbReference type="Pfam" id="PF00126">
    <property type="entry name" value="HTH_1"/>
    <property type="match status" value="1"/>
</dbReference>
<gene>
    <name evidence="6" type="ORF">GCM10011316_32400</name>
</gene>
<proteinExistence type="inferred from homology"/>
<reference evidence="6" key="1">
    <citation type="journal article" date="2014" name="Int. J. Syst. Evol. Microbiol.">
        <title>Complete genome sequence of Corynebacterium casei LMG S-19264T (=DSM 44701T), isolated from a smear-ripened cheese.</title>
        <authorList>
            <consortium name="US DOE Joint Genome Institute (JGI-PGF)"/>
            <person name="Walter F."/>
            <person name="Albersmeier A."/>
            <person name="Kalinowski J."/>
            <person name="Ruckert C."/>
        </authorList>
    </citation>
    <scope>NUCLEOTIDE SEQUENCE</scope>
    <source>
        <strain evidence="6">CGMCC 1.12426</strain>
    </source>
</reference>
<evidence type="ECO:0000313" key="7">
    <source>
        <dbReference type="Proteomes" id="UP000605148"/>
    </source>
</evidence>
<dbReference type="GO" id="GO:0043565">
    <property type="term" value="F:sequence-specific DNA binding"/>
    <property type="evidence" value="ECO:0007669"/>
    <property type="project" value="TreeGrafter"/>
</dbReference>
<dbReference type="EMBL" id="BMFA01000010">
    <property type="protein sequence ID" value="GGB57856.1"/>
    <property type="molecule type" value="Genomic_DNA"/>
</dbReference>
<organism evidence="6 7">
    <name type="scientific">Roseibium aquae</name>
    <dbReference type="NCBI Taxonomy" id="1323746"/>
    <lineage>
        <taxon>Bacteria</taxon>
        <taxon>Pseudomonadati</taxon>
        <taxon>Pseudomonadota</taxon>
        <taxon>Alphaproteobacteria</taxon>
        <taxon>Hyphomicrobiales</taxon>
        <taxon>Stappiaceae</taxon>
        <taxon>Roseibium</taxon>
    </lineage>
</organism>
<dbReference type="Pfam" id="PF03466">
    <property type="entry name" value="LysR_substrate"/>
    <property type="match status" value="1"/>
</dbReference>
<evidence type="ECO:0000313" key="6">
    <source>
        <dbReference type="EMBL" id="GGB57856.1"/>
    </source>
</evidence>
<dbReference type="PANTHER" id="PTHR30537">
    <property type="entry name" value="HTH-TYPE TRANSCRIPTIONAL REGULATOR"/>
    <property type="match status" value="1"/>
</dbReference>
<evidence type="ECO:0000259" key="5">
    <source>
        <dbReference type="PROSITE" id="PS50931"/>
    </source>
</evidence>
<keyword evidence="3" id="KW-0238">DNA-binding</keyword>
<dbReference type="Proteomes" id="UP000605148">
    <property type="component" value="Unassembled WGS sequence"/>
</dbReference>
<dbReference type="InterPro" id="IPR058163">
    <property type="entry name" value="LysR-type_TF_proteobact-type"/>
</dbReference>
<dbReference type="SUPFAM" id="SSF46785">
    <property type="entry name" value="Winged helix' DNA-binding domain"/>
    <property type="match status" value="1"/>
</dbReference>
<comment type="similarity">
    <text evidence="1">Belongs to the LysR transcriptional regulatory family.</text>
</comment>
<dbReference type="InterPro" id="IPR005119">
    <property type="entry name" value="LysR_subst-bd"/>
</dbReference>
<dbReference type="AlphaFoldDB" id="A0A916TN24"/>
<dbReference type="PROSITE" id="PS50931">
    <property type="entry name" value="HTH_LYSR"/>
    <property type="match status" value="1"/>
</dbReference>
<dbReference type="CDD" id="cd08432">
    <property type="entry name" value="PBP2_GcdR_TrpI_HvrB_AmpR_like"/>
    <property type="match status" value="1"/>
</dbReference>
<name>A0A916TN24_9HYPH</name>
<evidence type="ECO:0000256" key="4">
    <source>
        <dbReference type="ARBA" id="ARBA00023163"/>
    </source>
</evidence>
<sequence length="313" mass="33895">MRDLNRIHLSGLRAVEAVLRLGNLKGAADELGVTMGAVSQQLQKTESQLGVRLFERQGRGLIPTTHGLAMQPHLTAGMSALSSAVATTKRQRQDALTISVAPVFAGKWLVWHLKKFNKTHPGIRVRVEATVDLVDPDSSDVDLCIRVGAGPYPRLKAEKLLNQRVFPVCSPALAAQIQEPADIAKLPIIRDPGQMFTWKTWLDVFGLDESILGDGPVYSDAALCLDAAITGQGVFLAWETLAYYAVQSGQVAAPFAERPATGLSYWLLSSATIPDTKAKTAFANWIRHELQTSIGRPKGADRAPANQEPILSS</sequence>
<dbReference type="InterPro" id="IPR000847">
    <property type="entry name" value="LysR_HTH_N"/>
</dbReference>
<keyword evidence="4" id="KW-0804">Transcription</keyword>